<organism evidence="1 2">
    <name type="scientific">Priapulus caudatus</name>
    <name type="common">Priapulid worm</name>
    <dbReference type="NCBI Taxonomy" id="37621"/>
    <lineage>
        <taxon>Eukaryota</taxon>
        <taxon>Metazoa</taxon>
        <taxon>Ecdysozoa</taxon>
        <taxon>Scalidophora</taxon>
        <taxon>Priapulida</taxon>
        <taxon>Priapulimorpha</taxon>
        <taxon>Priapulimorphida</taxon>
        <taxon>Priapulidae</taxon>
        <taxon>Priapulus</taxon>
    </lineage>
</organism>
<dbReference type="Proteomes" id="UP000695022">
    <property type="component" value="Unplaced"/>
</dbReference>
<proteinExistence type="predicted"/>
<evidence type="ECO:0000313" key="1">
    <source>
        <dbReference type="Proteomes" id="UP000695022"/>
    </source>
</evidence>
<evidence type="ECO:0000313" key="2">
    <source>
        <dbReference type="RefSeq" id="XP_014675685.1"/>
    </source>
</evidence>
<sequence length="123" mass="14505">MDRIGLNPEQAYDAIMHGPYTWSFFHYNIVSHIVWSAIAGQSIGNEEDFDMLRSQFRDSQYGAFAYVLVDKEKCVLLRWEGPQMTAIQRKFMSTDRVILVKIAEERSQIFQKAPHRHRDHWIS</sequence>
<reference evidence="2" key="1">
    <citation type="submission" date="2025-08" db="UniProtKB">
        <authorList>
            <consortium name="RefSeq"/>
        </authorList>
    </citation>
    <scope>IDENTIFICATION</scope>
</reference>
<protein>
    <submittedName>
        <fullName evidence="2">Uncharacterized protein LOC106815695</fullName>
    </submittedName>
</protein>
<dbReference type="GeneID" id="106815695"/>
<accession>A0ABM1EU14</accession>
<dbReference type="RefSeq" id="XP_014675685.1">
    <property type="nucleotide sequence ID" value="XM_014820199.1"/>
</dbReference>
<keyword evidence="1" id="KW-1185">Reference proteome</keyword>
<gene>
    <name evidence="2" type="primary">LOC106815695</name>
</gene>
<name>A0ABM1EU14_PRICU</name>